<dbReference type="PANTHER" id="PTHR22930">
    <property type="match status" value="1"/>
</dbReference>
<comment type="similarity">
    <text evidence="3">Belongs to the HARBI1 family.</text>
</comment>
<dbReference type="PANTHER" id="PTHR22930:SF284">
    <property type="entry name" value="DDE TNP4 DOMAIN-CONTAINING PROTEIN"/>
    <property type="match status" value="1"/>
</dbReference>
<proteinExistence type="inferred from homology"/>
<evidence type="ECO:0000256" key="5">
    <source>
        <dbReference type="ARBA" id="ARBA00022723"/>
    </source>
</evidence>
<name>A0A6P7GRX9_DIAVI</name>
<gene>
    <name evidence="9" type="primary">LOC114345952</name>
</gene>
<feature type="domain" description="DDE Tnp4" evidence="8">
    <location>
        <begin position="169"/>
        <end position="332"/>
    </location>
</feature>
<protein>
    <submittedName>
        <fullName evidence="9">Nuclease HARBI1</fullName>
    </submittedName>
</protein>
<dbReference type="GO" id="GO:0004518">
    <property type="term" value="F:nuclease activity"/>
    <property type="evidence" value="ECO:0007669"/>
    <property type="project" value="UniProtKB-KW"/>
</dbReference>
<dbReference type="InterPro" id="IPR027806">
    <property type="entry name" value="HARBI1_dom"/>
</dbReference>
<evidence type="ECO:0000313" key="9">
    <source>
        <dbReference type="RefSeq" id="XP_028152591.1"/>
    </source>
</evidence>
<dbReference type="GO" id="GO:0005634">
    <property type="term" value="C:nucleus"/>
    <property type="evidence" value="ECO:0007669"/>
    <property type="project" value="UniProtKB-SubCell"/>
</dbReference>
<evidence type="ECO:0000259" key="8">
    <source>
        <dbReference type="Pfam" id="PF13359"/>
    </source>
</evidence>
<dbReference type="InterPro" id="IPR045249">
    <property type="entry name" value="HARBI1-like"/>
</dbReference>
<dbReference type="FunCoup" id="A0A6P7GRX9">
    <property type="interactions" value="1"/>
</dbReference>
<sequence length="427" mass="48926">MEEVLLSVLVGCLVVKKRENSRKPRSKWSRKWLLMRREFSHVKLMQELSNEPNDWRNYLKMDEGTYHELLSLVSPFITKHDTLMRKAISPHERLSATLRFLATGRTLKDIEYSTAISKPSLSSIIPETCEAIYKVLQQFIQFPKTADDWLKIASDFEEKWQFPHCLGAVDGKHIRIVPPKDSGSYYFNYKKTHSIVLMAIANAHCEFILCDVGTNGRISDGGVINNTLFYEKLINHQLNIPGPEPVSFDLDLEYVFVGDDAFALRPDLIKPYGRESLNNERRICNYRISRARRVVENSFGILASRFRIFHTAINLNVKTIESLVLACCALHNFLMKKSCNYSSPKSYDREDIIDGTKQLGARPHPNKFHNLDRSSGGQVLQQAKTVREKFCTYFNGEGSVPWQEKFALKVLQIPGLSENAEGRSTTN</sequence>
<accession>A0A6P7GRX9</accession>
<evidence type="ECO:0000256" key="6">
    <source>
        <dbReference type="ARBA" id="ARBA00022801"/>
    </source>
</evidence>
<evidence type="ECO:0000256" key="3">
    <source>
        <dbReference type="ARBA" id="ARBA00006958"/>
    </source>
</evidence>
<evidence type="ECO:0000256" key="4">
    <source>
        <dbReference type="ARBA" id="ARBA00022722"/>
    </source>
</evidence>
<keyword evidence="5" id="KW-0479">Metal-binding</keyword>
<keyword evidence="4" id="KW-0540">Nuclease</keyword>
<dbReference type="RefSeq" id="XP_028152591.1">
    <property type="nucleotide sequence ID" value="XM_028296790.1"/>
</dbReference>
<comment type="subcellular location">
    <subcellularLocation>
        <location evidence="2">Nucleus</location>
    </subcellularLocation>
</comment>
<dbReference type="AlphaFoldDB" id="A0A6P7GRX9"/>
<keyword evidence="7" id="KW-0539">Nucleus</keyword>
<evidence type="ECO:0000256" key="2">
    <source>
        <dbReference type="ARBA" id="ARBA00004123"/>
    </source>
</evidence>
<reference evidence="9" key="1">
    <citation type="submission" date="2025-08" db="UniProtKB">
        <authorList>
            <consortium name="RefSeq"/>
        </authorList>
    </citation>
    <scope>IDENTIFICATION</scope>
    <source>
        <tissue evidence="9">Whole insect</tissue>
    </source>
</reference>
<dbReference type="GO" id="GO:0016787">
    <property type="term" value="F:hydrolase activity"/>
    <property type="evidence" value="ECO:0007669"/>
    <property type="project" value="UniProtKB-KW"/>
</dbReference>
<dbReference type="Pfam" id="PF13359">
    <property type="entry name" value="DDE_Tnp_4"/>
    <property type="match status" value="1"/>
</dbReference>
<dbReference type="InParanoid" id="A0A6P7GRX9"/>
<evidence type="ECO:0000256" key="7">
    <source>
        <dbReference type="ARBA" id="ARBA00023242"/>
    </source>
</evidence>
<keyword evidence="6" id="KW-0378">Hydrolase</keyword>
<dbReference type="GO" id="GO:0046872">
    <property type="term" value="F:metal ion binding"/>
    <property type="evidence" value="ECO:0007669"/>
    <property type="project" value="UniProtKB-KW"/>
</dbReference>
<organism evidence="9">
    <name type="scientific">Diabrotica virgifera virgifera</name>
    <name type="common">western corn rootworm</name>
    <dbReference type="NCBI Taxonomy" id="50390"/>
    <lineage>
        <taxon>Eukaryota</taxon>
        <taxon>Metazoa</taxon>
        <taxon>Ecdysozoa</taxon>
        <taxon>Arthropoda</taxon>
        <taxon>Hexapoda</taxon>
        <taxon>Insecta</taxon>
        <taxon>Pterygota</taxon>
        <taxon>Neoptera</taxon>
        <taxon>Endopterygota</taxon>
        <taxon>Coleoptera</taxon>
        <taxon>Polyphaga</taxon>
        <taxon>Cucujiformia</taxon>
        <taxon>Chrysomeloidea</taxon>
        <taxon>Chrysomelidae</taxon>
        <taxon>Galerucinae</taxon>
        <taxon>Diabroticina</taxon>
        <taxon>Diabroticites</taxon>
        <taxon>Diabrotica</taxon>
    </lineage>
</organism>
<evidence type="ECO:0000256" key="1">
    <source>
        <dbReference type="ARBA" id="ARBA00001968"/>
    </source>
</evidence>
<comment type="cofactor">
    <cofactor evidence="1">
        <name>a divalent metal cation</name>
        <dbReference type="ChEBI" id="CHEBI:60240"/>
    </cofactor>
</comment>